<accession>T1HSJ0</accession>
<keyword evidence="8" id="KW-0675">Receptor</keyword>
<evidence type="ECO:0000313" key="11">
    <source>
        <dbReference type="EnsemblMetazoa" id="RPRC007010-PA"/>
    </source>
</evidence>
<dbReference type="InterPro" id="IPR013088">
    <property type="entry name" value="Znf_NHR/GATA"/>
</dbReference>
<dbReference type="InParanoid" id="T1HSJ0"/>
<evidence type="ECO:0000256" key="7">
    <source>
        <dbReference type="ARBA" id="ARBA00023163"/>
    </source>
</evidence>
<keyword evidence="4" id="KW-0862">Zinc</keyword>
<keyword evidence="9" id="KW-0539">Nucleus</keyword>
<organism evidence="11 12">
    <name type="scientific">Rhodnius prolixus</name>
    <name type="common">Triatomid bug</name>
    <dbReference type="NCBI Taxonomy" id="13249"/>
    <lineage>
        <taxon>Eukaryota</taxon>
        <taxon>Metazoa</taxon>
        <taxon>Ecdysozoa</taxon>
        <taxon>Arthropoda</taxon>
        <taxon>Hexapoda</taxon>
        <taxon>Insecta</taxon>
        <taxon>Pterygota</taxon>
        <taxon>Neoptera</taxon>
        <taxon>Paraneoptera</taxon>
        <taxon>Hemiptera</taxon>
        <taxon>Heteroptera</taxon>
        <taxon>Panheteroptera</taxon>
        <taxon>Cimicomorpha</taxon>
        <taxon>Reduviidae</taxon>
        <taxon>Triatominae</taxon>
        <taxon>Rhodnius</taxon>
    </lineage>
</organism>
<feature type="region of interest" description="Disordered" evidence="10">
    <location>
        <begin position="147"/>
        <end position="170"/>
    </location>
</feature>
<dbReference type="EMBL" id="ACPB03027985">
    <property type="status" value="NOT_ANNOTATED_CDS"/>
    <property type="molecule type" value="Genomic_DNA"/>
</dbReference>
<dbReference type="Gene3D" id="3.30.50.10">
    <property type="entry name" value="Erythroid Transcription Factor GATA-1, subunit A"/>
    <property type="match status" value="1"/>
</dbReference>
<dbReference type="GO" id="GO:0003700">
    <property type="term" value="F:DNA-binding transcription factor activity"/>
    <property type="evidence" value="ECO:0007669"/>
    <property type="project" value="InterPro"/>
</dbReference>
<dbReference type="AlphaFoldDB" id="T1HSJ0"/>
<feature type="compositionally biased region" description="Polar residues" evidence="10">
    <location>
        <begin position="156"/>
        <end position="170"/>
    </location>
</feature>
<dbReference type="EnsemblMetazoa" id="RPRC007010-RA">
    <property type="protein sequence ID" value="RPRC007010-PA"/>
    <property type="gene ID" value="RPRC007010"/>
</dbReference>
<evidence type="ECO:0000256" key="6">
    <source>
        <dbReference type="ARBA" id="ARBA00023125"/>
    </source>
</evidence>
<evidence type="ECO:0000256" key="2">
    <source>
        <dbReference type="ARBA" id="ARBA00022723"/>
    </source>
</evidence>
<dbReference type="HOGENOM" id="CLU_1399522_0_0_1"/>
<name>T1HSJ0_RHOPR</name>
<dbReference type="GO" id="GO:0005634">
    <property type="term" value="C:nucleus"/>
    <property type="evidence" value="ECO:0007669"/>
    <property type="project" value="UniProtKB-SubCell"/>
</dbReference>
<keyword evidence="3" id="KW-0863">Zinc-finger</keyword>
<evidence type="ECO:0000256" key="1">
    <source>
        <dbReference type="ARBA" id="ARBA00004123"/>
    </source>
</evidence>
<sequence>ATKYANQAAKRGYPSNSFCKYKFEVIRIKACFYIGLGDLTSLARSPANNLNSVRELNELLPFRVGGGDYCEQRQVTTTTTTVGGGGGVLDNNILVDQSVGGVLCGGGGPATAPPYHHVAPEFNPRALVPWRDPTGTIVNIGQDDPLVSQALRGDTPGTNSTQSGGSQTDKNQNIECVVCGDKSSGKHYGQFTCED</sequence>
<dbReference type="Proteomes" id="UP000015103">
    <property type="component" value="Unassembled WGS sequence"/>
</dbReference>
<dbReference type="STRING" id="13249.T1HSJ0"/>
<keyword evidence="2" id="KW-0479">Metal-binding</keyword>
<evidence type="ECO:0000256" key="5">
    <source>
        <dbReference type="ARBA" id="ARBA00023015"/>
    </source>
</evidence>
<keyword evidence="6" id="KW-0238">DNA-binding</keyword>
<evidence type="ECO:0000256" key="10">
    <source>
        <dbReference type="SAM" id="MobiDB-lite"/>
    </source>
</evidence>
<reference evidence="11" key="1">
    <citation type="submission" date="2015-05" db="UniProtKB">
        <authorList>
            <consortium name="EnsemblMetazoa"/>
        </authorList>
    </citation>
    <scope>IDENTIFICATION</scope>
</reference>
<evidence type="ECO:0000256" key="3">
    <source>
        <dbReference type="ARBA" id="ARBA00022771"/>
    </source>
</evidence>
<evidence type="ECO:0000256" key="9">
    <source>
        <dbReference type="ARBA" id="ARBA00023242"/>
    </source>
</evidence>
<evidence type="ECO:0000313" key="12">
    <source>
        <dbReference type="Proteomes" id="UP000015103"/>
    </source>
</evidence>
<keyword evidence="12" id="KW-1185">Reference proteome</keyword>
<keyword evidence="5" id="KW-0805">Transcription regulation</keyword>
<evidence type="ECO:0000256" key="4">
    <source>
        <dbReference type="ARBA" id="ARBA00022833"/>
    </source>
</evidence>
<dbReference type="GO" id="GO:0043565">
    <property type="term" value="F:sequence-specific DNA binding"/>
    <property type="evidence" value="ECO:0007669"/>
    <property type="project" value="InterPro"/>
</dbReference>
<proteinExistence type="predicted"/>
<dbReference type="eggNOG" id="ENOG502SZP6">
    <property type="taxonomic scope" value="Eukaryota"/>
</dbReference>
<dbReference type="Pfam" id="PF00105">
    <property type="entry name" value="zf-C4"/>
    <property type="match status" value="1"/>
</dbReference>
<dbReference type="InterPro" id="IPR001628">
    <property type="entry name" value="Znf_hrmn_rcpt"/>
</dbReference>
<keyword evidence="7" id="KW-0804">Transcription</keyword>
<protein>
    <submittedName>
        <fullName evidence="11">Nuclear receptor domain-containing protein</fullName>
    </submittedName>
</protein>
<dbReference type="VEuPathDB" id="VectorBase:RPRC007010"/>
<comment type="subcellular location">
    <subcellularLocation>
        <location evidence="1">Nucleus</location>
    </subcellularLocation>
</comment>
<dbReference type="GO" id="GO:0008270">
    <property type="term" value="F:zinc ion binding"/>
    <property type="evidence" value="ECO:0007669"/>
    <property type="project" value="UniProtKB-KW"/>
</dbReference>
<evidence type="ECO:0000256" key="8">
    <source>
        <dbReference type="ARBA" id="ARBA00023170"/>
    </source>
</evidence>